<proteinExistence type="predicted"/>
<reference evidence="2 3" key="1">
    <citation type="submission" date="2019-07" db="EMBL/GenBank/DDBJ databases">
        <title>Lentzea xizangensis sp. nov., isolated from Qinghai-Tibetan Plateau Soils.</title>
        <authorList>
            <person name="Huang J."/>
        </authorList>
    </citation>
    <scope>NUCLEOTIDE SEQUENCE [LARGE SCALE GENOMIC DNA]</scope>
    <source>
        <strain evidence="2 3">FXJ1.1311</strain>
    </source>
</reference>
<dbReference type="AlphaFoldDB" id="A0A563EH23"/>
<dbReference type="RefSeq" id="WP_146359620.1">
    <property type="nucleotide sequence ID" value="NZ_VOBR01000039.1"/>
</dbReference>
<feature type="transmembrane region" description="Helical" evidence="1">
    <location>
        <begin position="134"/>
        <end position="156"/>
    </location>
</feature>
<feature type="transmembrane region" description="Helical" evidence="1">
    <location>
        <begin position="42"/>
        <end position="62"/>
    </location>
</feature>
<gene>
    <name evidence="2" type="ORF">FKR81_38640</name>
</gene>
<feature type="transmembrane region" description="Helical" evidence="1">
    <location>
        <begin position="162"/>
        <end position="180"/>
    </location>
</feature>
<dbReference type="Proteomes" id="UP000316639">
    <property type="component" value="Unassembled WGS sequence"/>
</dbReference>
<accession>A0A563EH23</accession>
<organism evidence="2 3">
    <name type="scientific">Lentzea tibetensis</name>
    <dbReference type="NCBI Taxonomy" id="2591470"/>
    <lineage>
        <taxon>Bacteria</taxon>
        <taxon>Bacillati</taxon>
        <taxon>Actinomycetota</taxon>
        <taxon>Actinomycetes</taxon>
        <taxon>Pseudonocardiales</taxon>
        <taxon>Pseudonocardiaceae</taxon>
        <taxon>Lentzea</taxon>
    </lineage>
</organism>
<comment type="caution">
    <text evidence="2">The sequence shown here is derived from an EMBL/GenBank/DDBJ whole genome shotgun (WGS) entry which is preliminary data.</text>
</comment>
<feature type="transmembrane region" description="Helical" evidence="1">
    <location>
        <begin position="12"/>
        <end position="36"/>
    </location>
</feature>
<keyword evidence="1" id="KW-0472">Membrane</keyword>
<evidence type="ECO:0000256" key="1">
    <source>
        <dbReference type="SAM" id="Phobius"/>
    </source>
</evidence>
<protein>
    <submittedName>
        <fullName evidence="2">Uncharacterized protein</fullName>
    </submittedName>
</protein>
<evidence type="ECO:0000313" key="2">
    <source>
        <dbReference type="EMBL" id="TWP45750.1"/>
    </source>
</evidence>
<dbReference type="EMBL" id="VOBR01000039">
    <property type="protein sequence ID" value="TWP45750.1"/>
    <property type="molecule type" value="Genomic_DNA"/>
</dbReference>
<feature type="transmembrane region" description="Helical" evidence="1">
    <location>
        <begin position="110"/>
        <end position="127"/>
    </location>
</feature>
<keyword evidence="1" id="KW-0812">Transmembrane</keyword>
<evidence type="ECO:0000313" key="3">
    <source>
        <dbReference type="Proteomes" id="UP000316639"/>
    </source>
</evidence>
<keyword evidence="1" id="KW-1133">Transmembrane helix</keyword>
<sequence>MTDEQFTKSHVITLMITSLIGVGFGTGWWFAAVAALPAGGTVLTVLGVVIAIGLAGWVVRFGRFGGHLPPGGGRADSPFGKTYGIAVLLMVVGIFAGSRLLTLLELPQAVPAWVLFVVGVHFAPFAKMFGSNRYLVLAALLCGVAALAVVLGVVGVEWAWRLVPGFGGAAVLWGTVVAGLRDGQQLAAQQAVR</sequence>
<dbReference type="OrthoDB" id="3626682at2"/>
<feature type="transmembrane region" description="Helical" evidence="1">
    <location>
        <begin position="83"/>
        <end position="104"/>
    </location>
</feature>
<keyword evidence="3" id="KW-1185">Reference proteome</keyword>
<name>A0A563EH23_9PSEU</name>